<organism evidence="2 3">
    <name type="scientific">Mugilogobius chulae</name>
    <name type="common">yellowstripe goby</name>
    <dbReference type="NCBI Taxonomy" id="88201"/>
    <lineage>
        <taxon>Eukaryota</taxon>
        <taxon>Metazoa</taxon>
        <taxon>Chordata</taxon>
        <taxon>Craniata</taxon>
        <taxon>Vertebrata</taxon>
        <taxon>Euteleostomi</taxon>
        <taxon>Actinopterygii</taxon>
        <taxon>Neopterygii</taxon>
        <taxon>Teleostei</taxon>
        <taxon>Neoteleostei</taxon>
        <taxon>Acanthomorphata</taxon>
        <taxon>Gobiaria</taxon>
        <taxon>Gobiiformes</taxon>
        <taxon>Gobioidei</taxon>
        <taxon>Gobiidae</taxon>
        <taxon>Gobionellinae</taxon>
        <taxon>Mugilogobius</taxon>
    </lineage>
</organism>
<reference evidence="3" key="1">
    <citation type="submission" date="2024-04" db="EMBL/GenBank/DDBJ databases">
        <title>Salinicola lusitanus LLJ914,a marine bacterium isolated from the Okinawa Trough.</title>
        <authorList>
            <person name="Li J."/>
        </authorList>
    </citation>
    <scope>NUCLEOTIDE SEQUENCE [LARGE SCALE GENOMIC DNA]</scope>
</reference>
<keyword evidence="3" id="KW-1185">Reference proteome</keyword>
<protein>
    <submittedName>
        <fullName evidence="2">Uncharacterized protein</fullName>
    </submittedName>
</protein>
<sequence>MPPILTLAKAHTEERFSPARKRIKTDPEDRDELERRYHPEKKPKNSPGDYATSDEDEDDEVRKLKVCIELKGLRLSKPTTGAPSPDRSQTKQERFTHKYRSSDAEDRLVAQRAEINRKWNCEKLNGAAPSLSPGQLKDRVLPNPFSGDRSHKEHGGANFS</sequence>
<dbReference type="Proteomes" id="UP001460270">
    <property type="component" value="Unassembled WGS sequence"/>
</dbReference>
<dbReference type="AlphaFoldDB" id="A0AAW0MQL9"/>
<evidence type="ECO:0000313" key="2">
    <source>
        <dbReference type="EMBL" id="KAK7882390.1"/>
    </source>
</evidence>
<feature type="region of interest" description="Disordered" evidence="1">
    <location>
        <begin position="1"/>
        <end position="59"/>
    </location>
</feature>
<name>A0AAW0MQL9_9GOBI</name>
<evidence type="ECO:0000256" key="1">
    <source>
        <dbReference type="SAM" id="MobiDB-lite"/>
    </source>
</evidence>
<feature type="compositionally biased region" description="Basic and acidic residues" evidence="1">
    <location>
        <begin position="24"/>
        <end position="43"/>
    </location>
</feature>
<dbReference type="EMBL" id="JBBPFD010000021">
    <property type="protein sequence ID" value="KAK7882390.1"/>
    <property type="molecule type" value="Genomic_DNA"/>
</dbReference>
<feature type="region of interest" description="Disordered" evidence="1">
    <location>
        <begin position="124"/>
        <end position="160"/>
    </location>
</feature>
<feature type="compositionally biased region" description="Basic and acidic residues" evidence="1">
    <location>
        <begin position="148"/>
        <end position="160"/>
    </location>
</feature>
<feature type="compositionally biased region" description="Basic and acidic residues" evidence="1">
    <location>
        <begin position="88"/>
        <end position="104"/>
    </location>
</feature>
<gene>
    <name evidence="2" type="ORF">WMY93_028564</name>
</gene>
<evidence type="ECO:0000313" key="3">
    <source>
        <dbReference type="Proteomes" id="UP001460270"/>
    </source>
</evidence>
<accession>A0AAW0MQL9</accession>
<comment type="caution">
    <text evidence="2">The sequence shown here is derived from an EMBL/GenBank/DDBJ whole genome shotgun (WGS) entry which is preliminary data.</text>
</comment>
<proteinExistence type="predicted"/>
<feature type="region of interest" description="Disordered" evidence="1">
    <location>
        <begin position="72"/>
        <end position="104"/>
    </location>
</feature>